<accession>A0A9P7T3M7</accession>
<organism evidence="3 4">
    <name type="scientific">Claviceps pusilla</name>
    <dbReference type="NCBI Taxonomy" id="123648"/>
    <lineage>
        <taxon>Eukaryota</taxon>
        <taxon>Fungi</taxon>
        <taxon>Dikarya</taxon>
        <taxon>Ascomycota</taxon>
        <taxon>Pezizomycotina</taxon>
        <taxon>Sordariomycetes</taxon>
        <taxon>Hypocreomycetidae</taxon>
        <taxon>Hypocreales</taxon>
        <taxon>Clavicipitaceae</taxon>
        <taxon>Claviceps</taxon>
    </lineage>
</organism>
<comment type="caution">
    <text evidence="3">The sequence shown here is derived from an EMBL/GenBank/DDBJ whole genome shotgun (WGS) entry which is preliminary data.</text>
</comment>
<keyword evidence="4" id="KW-1185">Reference proteome</keyword>
<sequence>MDQTDHSPNGHGHKASSEALTVADINAMSDAQLIELIKKHVQPDNSISLPVDDIETLSEVELAQFSERLLSMQHAIAEDPSVNACPLDLVKLDSLLRDVASAQDSFARDRARTSQSVTPPFIVDMWREDTQAYDRLVNDGGRPMYSFDLIKTIAKDRSAYHDMLEPYARPPRGHIVSELDGFEQYQVLPRQLDRWRKFRRWQRDNRGIDDSAYFEQEVFKIFLEEGRPDWEPIWTGTPEEKIAHELESFKEPYGVWEVQQRHRNWQRKYQREPNCEGFSDYEKALAARLVRHGFTQPFRLAEDLKQQDKLTTWIEYLGFEYWWLDYYIASVERCAEKYRKACEEHTKSGLFTDDESVEYFRTDVGKYHFKAPLAKVSEVLMDAELKERALKEYFEKDPEGVKTSKEQRTEMVKEAEERVAAAREAADVVFQRYKQVCEFFRKTKYYGASKTILDCQKKLVKWVAEQVPVIEAEQKSAAALSGTRLPIEEKESVRDVCEVQPTPTTQKSDAKERSPQPSDDRIGTRDTRASRRQTRSSTDVAARDLDRQEVPGEHDMNPSQSAAQVQAQNPSTGAVADLETGRGSARKKRKATPEMDDDSVQSRPKRRAPNSPADRPQARASKPRAANTRASRQQVRATANTNQVDGHEAQRTHDTDPISQPLASDVPSRTTANANTGLRRSSRLAALAHKAEVPSRQNKSVSGGGGSARARARARAVAPASALGSDFVPAEKALDKRIRKRGRLV</sequence>
<protein>
    <recommendedName>
        <fullName evidence="5">Ankyrin 2,3/unc44</fullName>
    </recommendedName>
</protein>
<feature type="region of interest" description="Disordered" evidence="2">
    <location>
        <begin position="491"/>
        <end position="713"/>
    </location>
</feature>
<evidence type="ECO:0000313" key="3">
    <source>
        <dbReference type="EMBL" id="KAG6017924.1"/>
    </source>
</evidence>
<gene>
    <name evidence="3" type="ORF">E4U43_008314</name>
</gene>
<reference evidence="3" key="1">
    <citation type="journal article" date="2020" name="bioRxiv">
        <title>Whole genome comparisons of ergot fungi reveals the divergence and evolution of species within the genus Claviceps are the result of varying mechanisms driving genome evolution and host range expansion.</title>
        <authorList>
            <person name="Wyka S.A."/>
            <person name="Mondo S.J."/>
            <person name="Liu M."/>
            <person name="Dettman J."/>
            <person name="Nalam V."/>
            <person name="Broders K.D."/>
        </authorList>
    </citation>
    <scope>NUCLEOTIDE SEQUENCE</scope>
    <source>
        <strain evidence="3">CCC 602</strain>
    </source>
</reference>
<evidence type="ECO:0008006" key="5">
    <source>
        <dbReference type="Google" id="ProtNLM"/>
    </source>
</evidence>
<feature type="compositionally biased region" description="Polar residues" evidence="2">
    <location>
        <begin position="657"/>
        <end position="679"/>
    </location>
</feature>
<feature type="compositionally biased region" description="Basic and acidic residues" evidence="2">
    <location>
        <begin position="645"/>
        <end position="656"/>
    </location>
</feature>
<dbReference type="AlphaFoldDB" id="A0A9P7T3M7"/>
<feature type="compositionally biased region" description="Basic and acidic residues" evidence="2">
    <location>
        <begin position="541"/>
        <end position="556"/>
    </location>
</feature>
<dbReference type="Proteomes" id="UP000748025">
    <property type="component" value="Unassembled WGS sequence"/>
</dbReference>
<feature type="compositionally biased region" description="Polar residues" evidence="2">
    <location>
        <begin position="557"/>
        <end position="572"/>
    </location>
</feature>
<feature type="coiled-coil region" evidence="1">
    <location>
        <begin position="405"/>
        <end position="432"/>
    </location>
</feature>
<evidence type="ECO:0000313" key="4">
    <source>
        <dbReference type="Proteomes" id="UP000748025"/>
    </source>
</evidence>
<dbReference type="EMBL" id="SRPW01000088">
    <property type="protein sequence ID" value="KAG6017924.1"/>
    <property type="molecule type" value="Genomic_DNA"/>
</dbReference>
<evidence type="ECO:0000256" key="2">
    <source>
        <dbReference type="SAM" id="MobiDB-lite"/>
    </source>
</evidence>
<feature type="compositionally biased region" description="Polar residues" evidence="2">
    <location>
        <begin position="628"/>
        <end position="644"/>
    </location>
</feature>
<evidence type="ECO:0000256" key="1">
    <source>
        <dbReference type="SAM" id="Coils"/>
    </source>
</evidence>
<dbReference type="OrthoDB" id="5419928at2759"/>
<name>A0A9P7T3M7_9HYPO</name>
<keyword evidence="1" id="KW-0175">Coiled coil</keyword>
<proteinExistence type="predicted"/>
<feature type="compositionally biased region" description="Basic and acidic residues" evidence="2">
    <location>
        <begin position="508"/>
        <end position="529"/>
    </location>
</feature>